<name>A0A913X6T3_EXADI</name>
<dbReference type="InterPro" id="IPR012677">
    <property type="entry name" value="Nucleotide-bd_a/b_plait_sf"/>
</dbReference>
<evidence type="ECO:0000256" key="1">
    <source>
        <dbReference type="ARBA" id="ARBA00022884"/>
    </source>
</evidence>
<organism evidence="4 5">
    <name type="scientific">Exaiptasia diaphana</name>
    <name type="common">Tropical sea anemone</name>
    <name type="synonym">Aiptasia pulchella</name>
    <dbReference type="NCBI Taxonomy" id="2652724"/>
    <lineage>
        <taxon>Eukaryota</taxon>
        <taxon>Metazoa</taxon>
        <taxon>Cnidaria</taxon>
        <taxon>Anthozoa</taxon>
        <taxon>Hexacorallia</taxon>
        <taxon>Actiniaria</taxon>
        <taxon>Aiptasiidae</taxon>
        <taxon>Exaiptasia</taxon>
    </lineage>
</organism>
<dbReference type="RefSeq" id="XP_020899357.1">
    <property type="nucleotide sequence ID" value="XM_021043698.2"/>
</dbReference>
<dbReference type="GO" id="GO:0005737">
    <property type="term" value="C:cytoplasm"/>
    <property type="evidence" value="ECO:0007669"/>
    <property type="project" value="TreeGrafter"/>
</dbReference>
<dbReference type="InterPro" id="IPR000504">
    <property type="entry name" value="RRM_dom"/>
</dbReference>
<keyword evidence="1 2" id="KW-0694">RNA-binding</keyword>
<evidence type="ECO:0000313" key="4">
    <source>
        <dbReference type="EnsemblMetazoa" id="XP_020899357.1"/>
    </source>
</evidence>
<dbReference type="Gene3D" id="3.30.70.330">
    <property type="match status" value="1"/>
</dbReference>
<evidence type="ECO:0000256" key="2">
    <source>
        <dbReference type="PROSITE-ProRule" id="PRU00176"/>
    </source>
</evidence>
<dbReference type="PANTHER" id="PTHR11176">
    <property type="entry name" value="BOULE-RELATED"/>
    <property type="match status" value="1"/>
</dbReference>
<dbReference type="AlphaFoldDB" id="A0A913X6T3"/>
<dbReference type="EnsemblMetazoa" id="XM_021043698.2">
    <property type="protein sequence ID" value="XP_020899357.1"/>
    <property type="gene ID" value="LOC110238054"/>
</dbReference>
<dbReference type="GeneID" id="110238054"/>
<dbReference type="SUPFAM" id="SSF54928">
    <property type="entry name" value="RNA-binding domain, RBD"/>
    <property type="match status" value="1"/>
</dbReference>
<accession>A0A913X6T3</accession>
<evidence type="ECO:0000259" key="3">
    <source>
        <dbReference type="PROSITE" id="PS50102"/>
    </source>
</evidence>
<evidence type="ECO:0000313" key="5">
    <source>
        <dbReference type="Proteomes" id="UP000887567"/>
    </source>
</evidence>
<protein>
    <recommendedName>
        <fullName evidence="3">RRM domain-containing protein</fullName>
    </recommendedName>
</protein>
<dbReference type="KEGG" id="epa:110238054"/>
<proteinExistence type="predicted"/>
<keyword evidence="5" id="KW-1185">Reference proteome</keyword>
<dbReference type="GO" id="GO:0045948">
    <property type="term" value="P:positive regulation of translational initiation"/>
    <property type="evidence" value="ECO:0007669"/>
    <property type="project" value="TreeGrafter"/>
</dbReference>
<dbReference type="GO" id="GO:0070935">
    <property type="term" value="P:3'-UTR-mediated mRNA stabilization"/>
    <property type="evidence" value="ECO:0007669"/>
    <property type="project" value="TreeGrafter"/>
</dbReference>
<dbReference type="Proteomes" id="UP000887567">
    <property type="component" value="Unplaced"/>
</dbReference>
<dbReference type="Pfam" id="PF00076">
    <property type="entry name" value="RRM_1"/>
    <property type="match status" value="1"/>
</dbReference>
<feature type="domain" description="RRM" evidence="3">
    <location>
        <begin position="12"/>
        <end position="89"/>
    </location>
</feature>
<dbReference type="GO" id="GO:0008494">
    <property type="term" value="F:translation activator activity"/>
    <property type="evidence" value="ECO:0007669"/>
    <property type="project" value="TreeGrafter"/>
</dbReference>
<dbReference type="OMA" id="IVCDRRT"/>
<dbReference type="PANTHER" id="PTHR11176:SF57">
    <property type="entry name" value="PROTEIN BOULE"/>
    <property type="match status" value="1"/>
</dbReference>
<dbReference type="InterPro" id="IPR035979">
    <property type="entry name" value="RBD_domain_sf"/>
</dbReference>
<reference evidence="4" key="1">
    <citation type="submission" date="2022-11" db="UniProtKB">
        <authorList>
            <consortium name="EnsemblMetazoa"/>
        </authorList>
    </citation>
    <scope>IDENTIFICATION</scope>
</reference>
<dbReference type="SMART" id="SM00360">
    <property type="entry name" value="RRM"/>
    <property type="match status" value="1"/>
</dbReference>
<dbReference type="PROSITE" id="PS50102">
    <property type="entry name" value="RRM"/>
    <property type="match status" value="1"/>
</dbReference>
<sequence length="155" mass="17797">MDHYTEIRIHPTRVFIGGLARGTSELELENFFAEYGAITDVRIVCDKHTGVSKGFGFVTYETPESRDSVLIKDKIDYNGRQLRLRLAIRRKGHGQFVTEVTDYGSPNGYGVQWVLVPNDYKDYSMVYYPQYSYGTYGYSGYMAPLQEGGVTYFYM</sequence>
<dbReference type="GO" id="GO:0003730">
    <property type="term" value="F:mRNA 3'-UTR binding"/>
    <property type="evidence" value="ECO:0007669"/>
    <property type="project" value="TreeGrafter"/>
</dbReference>
<dbReference type="OrthoDB" id="762982at2759"/>